<protein>
    <submittedName>
        <fullName evidence="4">TetR family transcriptional regulator</fullName>
    </submittedName>
</protein>
<evidence type="ECO:0000259" key="3">
    <source>
        <dbReference type="PROSITE" id="PS50977"/>
    </source>
</evidence>
<reference evidence="4 5" key="1">
    <citation type="submission" date="2018-10" db="EMBL/GenBank/DDBJ databases">
        <title>Genomic Encyclopedia of Type Strains, Phase IV (KMG-IV): sequencing the most valuable type-strain genomes for metagenomic binning, comparative biology and taxonomic classification.</title>
        <authorList>
            <person name="Goeker M."/>
        </authorList>
    </citation>
    <scope>NUCLEOTIDE SEQUENCE [LARGE SCALE GENOMIC DNA]</scope>
    <source>
        <strain evidence="4 5">DSM 4734</strain>
    </source>
</reference>
<dbReference type="InterPro" id="IPR036271">
    <property type="entry name" value="Tet_transcr_reg_TetR-rel_C_sf"/>
</dbReference>
<sequence>MLDDQSTTRTRIMRAALDLVANDGFAATTTAAIARATGLAEGTLYRHFPGKDALFLAIYRQLKQEVFETVQAKTVPGGSPRDRFGQLWMGVWHAYLSDPAAFTYGQRFAESPLSGSEGVAHEGFYQHVADLMRDGQEAGLIKPLPGSVLRAFFFPPLMSMLKQALAGHTWQATEIDAAIEAAWDSWAV</sequence>
<evidence type="ECO:0000313" key="5">
    <source>
        <dbReference type="Proteomes" id="UP000273675"/>
    </source>
</evidence>
<dbReference type="PRINTS" id="PR00455">
    <property type="entry name" value="HTHTETR"/>
</dbReference>
<proteinExistence type="predicted"/>
<dbReference type="AlphaFoldDB" id="A0A495DDF0"/>
<dbReference type="SUPFAM" id="SSF48498">
    <property type="entry name" value="Tetracyclin repressor-like, C-terminal domain"/>
    <property type="match status" value="1"/>
</dbReference>
<gene>
    <name evidence="4" type="ORF">C7435_1573</name>
</gene>
<dbReference type="RefSeq" id="WP_075189002.1">
    <property type="nucleotide sequence ID" value="NZ_RBIM01000003.1"/>
</dbReference>
<feature type="DNA-binding region" description="H-T-H motif" evidence="2">
    <location>
        <begin position="29"/>
        <end position="48"/>
    </location>
</feature>
<evidence type="ECO:0000256" key="1">
    <source>
        <dbReference type="ARBA" id="ARBA00023125"/>
    </source>
</evidence>
<dbReference type="Gene3D" id="1.10.357.10">
    <property type="entry name" value="Tetracycline Repressor, domain 2"/>
    <property type="match status" value="1"/>
</dbReference>
<dbReference type="PANTHER" id="PTHR30055:SF207">
    <property type="entry name" value="HTH-TYPE TRANSCRIPTIONAL REPRESSOR FATR"/>
    <property type="match status" value="1"/>
</dbReference>
<comment type="caution">
    <text evidence="4">The sequence shown here is derived from an EMBL/GenBank/DDBJ whole genome shotgun (WGS) entry which is preliminary data.</text>
</comment>
<dbReference type="PROSITE" id="PS50977">
    <property type="entry name" value="HTH_TETR_2"/>
    <property type="match status" value="1"/>
</dbReference>
<dbReference type="Pfam" id="PF00440">
    <property type="entry name" value="TetR_N"/>
    <property type="match status" value="1"/>
</dbReference>
<accession>A0A495DDF0</accession>
<evidence type="ECO:0000313" key="4">
    <source>
        <dbReference type="EMBL" id="RKR00367.1"/>
    </source>
</evidence>
<dbReference type="InterPro" id="IPR001647">
    <property type="entry name" value="HTH_TetR"/>
</dbReference>
<keyword evidence="1 2" id="KW-0238">DNA-binding</keyword>
<feature type="domain" description="HTH tetR-type" evidence="3">
    <location>
        <begin position="6"/>
        <end position="66"/>
    </location>
</feature>
<dbReference type="PROSITE" id="PS01081">
    <property type="entry name" value="HTH_TETR_1"/>
    <property type="match status" value="1"/>
</dbReference>
<dbReference type="Pfam" id="PF22604">
    <property type="entry name" value="TetR_HI_0893_C"/>
    <property type="match status" value="1"/>
</dbReference>
<dbReference type="InterPro" id="IPR054422">
    <property type="entry name" value="TetR-like_HI_0893_C"/>
</dbReference>
<dbReference type="PANTHER" id="PTHR30055">
    <property type="entry name" value="HTH-TYPE TRANSCRIPTIONAL REGULATOR RUTR"/>
    <property type="match status" value="1"/>
</dbReference>
<dbReference type="GO" id="GO:0003700">
    <property type="term" value="F:DNA-binding transcription factor activity"/>
    <property type="evidence" value="ECO:0007669"/>
    <property type="project" value="TreeGrafter"/>
</dbReference>
<dbReference type="Proteomes" id="UP000273675">
    <property type="component" value="Unassembled WGS sequence"/>
</dbReference>
<evidence type="ECO:0000256" key="2">
    <source>
        <dbReference type="PROSITE-ProRule" id="PRU00335"/>
    </source>
</evidence>
<dbReference type="SUPFAM" id="SSF46689">
    <property type="entry name" value="Homeodomain-like"/>
    <property type="match status" value="1"/>
</dbReference>
<name>A0A495DDF0_9PROT</name>
<dbReference type="InterPro" id="IPR050109">
    <property type="entry name" value="HTH-type_TetR-like_transc_reg"/>
</dbReference>
<dbReference type="EMBL" id="RBIM01000003">
    <property type="protein sequence ID" value="RKR00367.1"/>
    <property type="molecule type" value="Genomic_DNA"/>
</dbReference>
<dbReference type="InterPro" id="IPR023772">
    <property type="entry name" value="DNA-bd_HTH_TetR-type_CS"/>
</dbReference>
<organism evidence="4 5">
    <name type="scientific">Maricaulis maris</name>
    <dbReference type="NCBI Taxonomy" id="74318"/>
    <lineage>
        <taxon>Bacteria</taxon>
        <taxon>Pseudomonadati</taxon>
        <taxon>Pseudomonadota</taxon>
        <taxon>Alphaproteobacteria</taxon>
        <taxon>Maricaulales</taxon>
        <taxon>Maricaulaceae</taxon>
        <taxon>Maricaulis</taxon>
    </lineage>
</organism>
<dbReference type="OrthoDB" id="9795011at2"/>
<dbReference type="GO" id="GO:0000976">
    <property type="term" value="F:transcription cis-regulatory region binding"/>
    <property type="evidence" value="ECO:0007669"/>
    <property type="project" value="TreeGrafter"/>
</dbReference>
<dbReference type="InterPro" id="IPR009057">
    <property type="entry name" value="Homeodomain-like_sf"/>
</dbReference>